<gene>
    <name evidence="1" type="ORF">ET445_11105</name>
</gene>
<proteinExistence type="predicted"/>
<organism evidence="1 2">
    <name type="scientific">Agromyces protaetiae</name>
    <dbReference type="NCBI Taxonomy" id="2509455"/>
    <lineage>
        <taxon>Bacteria</taxon>
        <taxon>Bacillati</taxon>
        <taxon>Actinomycetota</taxon>
        <taxon>Actinomycetes</taxon>
        <taxon>Micrococcales</taxon>
        <taxon>Microbacteriaceae</taxon>
        <taxon>Agromyces</taxon>
    </lineage>
</organism>
<keyword evidence="2" id="KW-1185">Reference proteome</keyword>
<sequence length="102" mass="11206">MAPSNRARGRAAKARAGHPELDVERLTAGWKRTEIRGGREWYVQPISEQQASKPYTCPGCGQEVAPGTAHLVAWRADGVLGDAADLAARRHWHTHCWRIGAP</sequence>
<dbReference type="OrthoDB" id="3381577at2"/>
<evidence type="ECO:0000313" key="1">
    <source>
        <dbReference type="EMBL" id="QAY73811.1"/>
    </source>
</evidence>
<dbReference type="EMBL" id="CP035491">
    <property type="protein sequence ID" value="QAY73811.1"/>
    <property type="molecule type" value="Genomic_DNA"/>
</dbReference>
<accession>A0A4V0YH83</accession>
<evidence type="ECO:0000313" key="2">
    <source>
        <dbReference type="Proteomes" id="UP000291259"/>
    </source>
</evidence>
<dbReference type="RefSeq" id="WP_129191329.1">
    <property type="nucleotide sequence ID" value="NZ_CP035491.1"/>
</dbReference>
<name>A0A4V0YH83_9MICO</name>
<dbReference type="Proteomes" id="UP000291259">
    <property type="component" value="Chromosome"/>
</dbReference>
<reference evidence="1 2" key="1">
    <citation type="submission" date="2019-01" db="EMBL/GenBank/DDBJ databases">
        <title>Genome sequencing of strain FW100M-8.</title>
        <authorList>
            <person name="Heo J."/>
            <person name="Kim S.-J."/>
            <person name="Kim J.-S."/>
            <person name="Hong S.-B."/>
            <person name="Kwon S.-W."/>
        </authorList>
    </citation>
    <scope>NUCLEOTIDE SEQUENCE [LARGE SCALE GENOMIC DNA]</scope>
    <source>
        <strain evidence="1 2">FW100M-8</strain>
    </source>
</reference>
<dbReference type="AlphaFoldDB" id="A0A4V0YH83"/>
<evidence type="ECO:0008006" key="3">
    <source>
        <dbReference type="Google" id="ProtNLM"/>
    </source>
</evidence>
<protein>
    <recommendedName>
        <fullName evidence="3">ATP/GTP-binding protein</fullName>
    </recommendedName>
</protein>
<dbReference type="KEGG" id="agf:ET445_11105"/>